<dbReference type="Gene3D" id="1.25.40.10">
    <property type="entry name" value="Tetratricopeptide repeat domain"/>
    <property type="match status" value="1"/>
</dbReference>
<dbReference type="InterPro" id="IPR027417">
    <property type="entry name" value="P-loop_NTPase"/>
</dbReference>
<dbReference type="InterPro" id="IPR000330">
    <property type="entry name" value="SNF2_N"/>
</dbReference>
<evidence type="ECO:0000259" key="3">
    <source>
        <dbReference type="PROSITE" id="PS51194"/>
    </source>
</evidence>
<dbReference type="InterPro" id="IPR001650">
    <property type="entry name" value="Helicase_C-like"/>
</dbReference>
<dbReference type="RefSeq" id="WP_332865839.1">
    <property type="nucleotide sequence ID" value="NZ_JBAFSM010000027.1"/>
</dbReference>
<feature type="domain" description="Helicase C-terminal" evidence="3">
    <location>
        <begin position="1230"/>
        <end position="1384"/>
    </location>
</feature>
<dbReference type="GO" id="GO:0005524">
    <property type="term" value="F:ATP binding"/>
    <property type="evidence" value="ECO:0007669"/>
    <property type="project" value="InterPro"/>
</dbReference>
<dbReference type="Proteomes" id="UP001328733">
    <property type="component" value="Unassembled WGS sequence"/>
</dbReference>
<dbReference type="CDD" id="cd18793">
    <property type="entry name" value="SF2_C_SNF"/>
    <property type="match status" value="1"/>
</dbReference>
<evidence type="ECO:0000313" key="4">
    <source>
        <dbReference type="EMBL" id="MEG3438359.1"/>
    </source>
</evidence>
<dbReference type="Pfam" id="PF00176">
    <property type="entry name" value="SNF2-rel_dom"/>
    <property type="match status" value="1"/>
</dbReference>
<dbReference type="InterPro" id="IPR049730">
    <property type="entry name" value="SNF2/RAD54-like_C"/>
</dbReference>
<dbReference type="Gene3D" id="3.40.50.10810">
    <property type="entry name" value="Tandem AAA-ATPase domain"/>
    <property type="match status" value="1"/>
</dbReference>
<dbReference type="SMART" id="SM00490">
    <property type="entry name" value="HELICc"/>
    <property type="match status" value="1"/>
</dbReference>
<dbReference type="InterPro" id="IPR014001">
    <property type="entry name" value="Helicase_ATP-bd"/>
</dbReference>
<keyword evidence="4" id="KW-0547">Nucleotide-binding</keyword>
<dbReference type="CDD" id="cd18012">
    <property type="entry name" value="DEXQc_arch_SWI2_SNF2"/>
    <property type="match status" value="1"/>
</dbReference>
<comment type="caution">
    <text evidence="4">The sequence shown here is derived from an EMBL/GenBank/DDBJ whole genome shotgun (WGS) entry which is preliminary data.</text>
</comment>
<feature type="domain" description="Helicase ATP-binding" evidence="2">
    <location>
        <begin position="945"/>
        <end position="1103"/>
    </location>
</feature>
<sequence>MNDLDRLRDQLIGRYRELPAIERAIVRLFSVIYESVARTSFLECFNQTAYRDERNRLFNVSSLKPHIDRLVEAGILLQEKGYGPRCHPLLVEIATRDSIAEGEFESFAAIIKRKLPQPRARWDKALSFDSPGQLIREARLSIYRRDLESLEKLIEDYRKTSYSDDHLYLLDIIVLVCENPFDLDWFRTQPKELQALALTGILVKSFGELANAEAAFSRLEEICQEDPTTYEICLWTEQAIERGQFEKAGRYLDRSFSDPLQAEIGSLRGWLAFIKGENARAIEEYSVALKTLKKTTGKQKIYFPSLSGLFFIFALLKEGTPERIAEAAEYTSWAIRNTEHPFGEIYSRLQKLIAALQGDTRAKDAVIDGAIAPHEVSHCLETLLCSMCLYWMDAHIAKKHLPRLLLPLYEDAKRSGYHWLARETGALLFRLDKTLAVEVVEDRDLPSPLVDTIQPREPWELSLSALANLRAETPSAGKSSATLRLAWFITLYSGDYLLQPKEQKLDARGSWSRGRPVALKRLRKAGELDYLTPQDLKVCGHIEVESGYYGQTEYRFDRRAIVDLVGHPLVFWEDSAGTRLEIVGGEPELRIAKQKSGKLILSLSPDLSDREEFLLIKETPTRLKVIEVKPEHRRIADIIGKTNRLEVPESAREKVLTAINAVSGLVTVHSDIGGGVAAREVEADSKPRVHLLPAGEGLKVSVLTRPFAGGGPYFRPGKGGETVIAEIDGERVQTKRDLALEKSLARTAIDACPTLISFEEEHGEWLIENPEDCLELLLELRELSDNVVLEWPEGEKWRVTRQAGLKDLHLKIQSQRDWFAVSGELRLDEKSVLSMQELMKLLEGSPGRFIALGDGQFLALTEAFRERLAELRSFSEKSGDGFRFHPLVSPVFADLTEEVGELKTDKRWRENLQKFRESQDFTPELPSTLQAELRDYQLDGFRWLARLARWGAGACLADDMGLGKTLQALAVILARAPEGPTLAIAPTSVCLNWIAEAERFAPTLNIVQLGTGDRQGVIDRLQPFDLLVCSYGLLQQEEVATMLAGVEWRTIVLDEAQAIKNFSTKRSKAAMSLQGDFKMIATGTPIENHLGELWNLFRFINPGLLGSQESFDRRFATPIEKYNDRTARESLRKLVRPFLLRRTKNQVLAELPPRTEILVPIELSVEEKAFYEALRRQAVERLSESDSTAGAKHLQVLAEIMKLRRACCHPKLVMPDMDLPGSKLTRFGEVLDELLENHHKALVFSQFVDHLSIVRDYLDKREIKYQYLDGSTPASDRQKRVKAFQAGEGDVFLISLKAGGTGLNLTAADYVIHLDPWWNPAVEDQASDRAHRIGQKRPVTIYRLVAKDSIEEKIVDLHHHKRDLADSLLEGTDASGKLSTEELLQLIAEG</sequence>
<protein>
    <submittedName>
        <fullName evidence="4">DEAD/DEAH box helicase</fullName>
        <ecNumber evidence="4">3.6.4.-</ecNumber>
    </submittedName>
</protein>
<dbReference type="PANTHER" id="PTHR10799">
    <property type="entry name" value="SNF2/RAD54 HELICASE FAMILY"/>
    <property type="match status" value="1"/>
</dbReference>
<evidence type="ECO:0000313" key="5">
    <source>
        <dbReference type="Proteomes" id="UP001328733"/>
    </source>
</evidence>
<organism evidence="4 5">
    <name type="scientific">Pannus brasiliensis CCIBt3594</name>
    <dbReference type="NCBI Taxonomy" id="1427578"/>
    <lineage>
        <taxon>Bacteria</taxon>
        <taxon>Bacillati</taxon>
        <taxon>Cyanobacteriota</taxon>
        <taxon>Cyanophyceae</taxon>
        <taxon>Oscillatoriophycideae</taxon>
        <taxon>Chroococcales</taxon>
        <taxon>Microcystaceae</taxon>
        <taxon>Pannus</taxon>
    </lineage>
</organism>
<dbReference type="GO" id="GO:0016787">
    <property type="term" value="F:hydrolase activity"/>
    <property type="evidence" value="ECO:0007669"/>
    <property type="project" value="UniProtKB-KW"/>
</dbReference>
<keyword evidence="5" id="KW-1185">Reference proteome</keyword>
<dbReference type="InterPro" id="IPR011990">
    <property type="entry name" value="TPR-like_helical_dom_sf"/>
</dbReference>
<dbReference type="Gene3D" id="3.40.50.300">
    <property type="entry name" value="P-loop containing nucleotide triphosphate hydrolases"/>
    <property type="match status" value="1"/>
</dbReference>
<dbReference type="PROSITE" id="PS51194">
    <property type="entry name" value="HELICASE_CTER"/>
    <property type="match status" value="1"/>
</dbReference>
<evidence type="ECO:0000259" key="2">
    <source>
        <dbReference type="PROSITE" id="PS51192"/>
    </source>
</evidence>
<accession>A0AAW9QZA6</accession>
<dbReference type="SMART" id="SM00487">
    <property type="entry name" value="DEXDc"/>
    <property type="match status" value="1"/>
</dbReference>
<dbReference type="EMBL" id="JBAFSM010000027">
    <property type="protein sequence ID" value="MEG3438359.1"/>
    <property type="molecule type" value="Genomic_DNA"/>
</dbReference>
<dbReference type="InterPro" id="IPR038718">
    <property type="entry name" value="SNF2-like_sf"/>
</dbReference>
<dbReference type="GO" id="GO:0004386">
    <property type="term" value="F:helicase activity"/>
    <property type="evidence" value="ECO:0007669"/>
    <property type="project" value="UniProtKB-KW"/>
</dbReference>
<dbReference type="SUPFAM" id="SSF48452">
    <property type="entry name" value="TPR-like"/>
    <property type="match status" value="1"/>
</dbReference>
<keyword evidence="1 4" id="KW-0378">Hydrolase</keyword>
<proteinExistence type="predicted"/>
<reference evidence="4 5" key="1">
    <citation type="submission" date="2024-01" db="EMBL/GenBank/DDBJ databases">
        <title>Genomic insights into the taxonomy and metabolism of the cyanobacterium Pannus brasiliensis CCIBt3594.</title>
        <authorList>
            <person name="Machado M."/>
            <person name="Botero N.B."/>
            <person name="Andreote A.P.D."/>
            <person name="Feitosa A.M.T."/>
            <person name="Popin R."/>
            <person name="Sivonen K."/>
            <person name="Fiore M.F."/>
        </authorList>
    </citation>
    <scope>NUCLEOTIDE SEQUENCE [LARGE SCALE GENOMIC DNA]</scope>
    <source>
        <strain evidence="4 5">CCIBt3594</strain>
    </source>
</reference>
<keyword evidence="4" id="KW-0067">ATP-binding</keyword>
<name>A0AAW9QZA6_9CHRO</name>
<gene>
    <name evidence="4" type="ORF">V0288_14610</name>
</gene>
<dbReference type="SUPFAM" id="SSF52540">
    <property type="entry name" value="P-loop containing nucleoside triphosphate hydrolases"/>
    <property type="match status" value="2"/>
</dbReference>
<evidence type="ECO:0000256" key="1">
    <source>
        <dbReference type="ARBA" id="ARBA00022801"/>
    </source>
</evidence>
<dbReference type="Pfam" id="PF00271">
    <property type="entry name" value="Helicase_C"/>
    <property type="match status" value="1"/>
</dbReference>
<dbReference type="EC" id="3.6.4.-" evidence="4"/>
<keyword evidence="4" id="KW-0347">Helicase</keyword>
<dbReference type="PROSITE" id="PS51192">
    <property type="entry name" value="HELICASE_ATP_BIND_1"/>
    <property type="match status" value="1"/>
</dbReference>